<accession>A0A8J2RCX6</accession>
<keyword evidence="2" id="KW-1185">Reference proteome</keyword>
<sequence>MSHALVDDKRTVTLLNPERLYISRIDCGFPDVDCDGVLFITAILICLKPSVIMSTSKVMVVFVLVLAVAMAADGNKKTNSSSVHHVGSLVAKARLSSVNGTAVNATMKNMTEINNSTTEKTMTRRSLGIDKSDGTSQLTSVWWRIPTAIWDFVSQVFLDPILSALRRLLSIFGLYTEQIMPLPLAVPSPSPLNFVSQFMPQFTTPIRSVGV</sequence>
<reference evidence="1" key="1">
    <citation type="submission" date="2021-11" db="EMBL/GenBank/DDBJ databases">
        <authorList>
            <person name="Schell T."/>
        </authorList>
    </citation>
    <scope>NUCLEOTIDE SEQUENCE</scope>
    <source>
        <strain evidence="1">M5</strain>
    </source>
</reference>
<dbReference type="OrthoDB" id="6357626at2759"/>
<evidence type="ECO:0000313" key="1">
    <source>
        <dbReference type="EMBL" id="CAH0100351.1"/>
    </source>
</evidence>
<protein>
    <submittedName>
        <fullName evidence="1">Uncharacterized protein</fullName>
    </submittedName>
</protein>
<evidence type="ECO:0000313" key="2">
    <source>
        <dbReference type="Proteomes" id="UP000789390"/>
    </source>
</evidence>
<dbReference type="Proteomes" id="UP000789390">
    <property type="component" value="Unassembled WGS sequence"/>
</dbReference>
<proteinExistence type="predicted"/>
<dbReference type="EMBL" id="CAKKLH010000035">
    <property type="protein sequence ID" value="CAH0100351.1"/>
    <property type="molecule type" value="Genomic_DNA"/>
</dbReference>
<comment type="caution">
    <text evidence="1">The sequence shown here is derived from an EMBL/GenBank/DDBJ whole genome shotgun (WGS) entry which is preliminary data.</text>
</comment>
<gene>
    <name evidence="1" type="ORF">DGAL_LOCUS2580</name>
</gene>
<organism evidence="1 2">
    <name type="scientific">Daphnia galeata</name>
    <dbReference type="NCBI Taxonomy" id="27404"/>
    <lineage>
        <taxon>Eukaryota</taxon>
        <taxon>Metazoa</taxon>
        <taxon>Ecdysozoa</taxon>
        <taxon>Arthropoda</taxon>
        <taxon>Crustacea</taxon>
        <taxon>Branchiopoda</taxon>
        <taxon>Diplostraca</taxon>
        <taxon>Cladocera</taxon>
        <taxon>Anomopoda</taxon>
        <taxon>Daphniidae</taxon>
        <taxon>Daphnia</taxon>
    </lineage>
</organism>
<dbReference type="AlphaFoldDB" id="A0A8J2RCX6"/>
<name>A0A8J2RCX6_9CRUS</name>